<evidence type="ECO:0000256" key="1">
    <source>
        <dbReference type="ARBA" id="ARBA00022714"/>
    </source>
</evidence>
<dbReference type="Pfam" id="PF19112">
    <property type="entry name" value="VanA_C"/>
    <property type="match status" value="1"/>
</dbReference>
<dbReference type="Pfam" id="PF00355">
    <property type="entry name" value="Rieske"/>
    <property type="match status" value="1"/>
</dbReference>
<dbReference type="InterPro" id="IPR050584">
    <property type="entry name" value="Cholesterol_7-desaturase"/>
</dbReference>
<keyword evidence="1" id="KW-0001">2Fe-2S</keyword>
<keyword evidence="8" id="KW-1185">Reference proteome</keyword>
<sequence length="338" mass="37819">MPTPSPWPTDCWYAVGLSSQVGHQPLAHRFQGREVVLMRDGAGRVLAFDGRCAHRGCSLAAGWAQGDHLVCPYHGWQYDAQGTCVHIPALRAEESIPRQARLRTFPTRERHGFVWLWLAGRQASPDGDVLDIPELEGLTLRAGGDMAYTYATHFTRTIENGIDPTHAAFVHGKSIGRVDPTTDFSLEHYPVQVEPGSLYGRMPIKVKKLNGLTRLLLKGDSSNAYKEYRFLYPNVVVSIIHFGALTLAALQAHVPDNDGETTVRVTNGRNFLTATPLLNRLFDRITLDTGLQISKEDAAVIIEQEPKRVTFRGSHEVLIDSDLILVEYRRMMRERARV</sequence>
<comment type="caution">
    <text evidence="7">The sequence shown here is derived from an EMBL/GenBank/DDBJ whole genome shotgun (WGS) entry which is preliminary data.</text>
</comment>
<dbReference type="PANTHER" id="PTHR21266:SF60">
    <property type="entry name" value="3-KETOSTEROID-9-ALPHA-MONOOXYGENASE, OXYGENASE COMPONENT"/>
    <property type="match status" value="1"/>
</dbReference>
<dbReference type="InterPro" id="IPR017941">
    <property type="entry name" value="Rieske_2Fe-2S"/>
</dbReference>
<evidence type="ECO:0000313" key="7">
    <source>
        <dbReference type="EMBL" id="MEA5389649.1"/>
    </source>
</evidence>
<dbReference type="SUPFAM" id="SSF55961">
    <property type="entry name" value="Bet v1-like"/>
    <property type="match status" value="1"/>
</dbReference>
<evidence type="ECO:0000256" key="4">
    <source>
        <dbReference type="ARBA" id="ARBA00023004"/>
    </source>
</evidence>
<dbReference type="SUPFAM" id="SSF50022">
    <property type="entry name" value="ISP domain"/>
    <property type="match status" value="1"/>
</dbReference>
<organism evidence="7 8">
    <name type="scientific">Cyanobium gracile UHCC 0139</name>
    <dbReference type="NCBI Taxonomy" id="3110308"/>
    <lineage>
        <taxon>Bacteria</taxon>
        <taxon>Bacillati</taxon>
        <taxon>Cyanobacteriota</taxon>
        <taxon>Cyanophyceae</taxon>
        <taxon>Synechococcales</taxon>
        <taxon>Prochlorococcaceae</taxon>
        <taxon>Cyanobium</taxon>
    </lineage>
</organism>
<accession>A0ABU5RNS9</accession>
<dbReference type="InterPro" id="IPR036922">
    <property type="entry name" value="Rieske_2Fe-2S_sf"/>
</dbReference>
<name>A0ABU5RNS9_9CYAN</name>
<keyword evidence="2" id="KW-0479">Metal-binding</keyword>
<dbReference type="InterPro" id="IPR044043">
    <property type="entry name" value="VanA_C_cat"/>
</dbReference>
<dbReference type="RefSeq" id="WP_323303801.1">
    <property type="nucleotide sequence ID" value="NZ_JAYGHX010000001.1"/>
</dbReference>
<dbReference type="Proteomes" id="UP001304461">
    <property type="component" value="Unassembled WGS sequence"/>
</dbReference>
<keyword evidence="7" id="KW-0223">Dioxygenase</keyword>
<evidence type="ECO:0000256" key="5">
    <source>
        <dbReference type="ARBA" id="ARBA00023014"/>
    </source>
</evidence>
<evidence type="ECO:0000259" key="6">
    <source>
        <dbReference type="PROSITE" id="PS51296"/>
    </source>
</evidence>
<keyword evidence="3" id="KW-0560">Oxidoreductase</keyword>
<keyword evidence="4" id="KW-0408">Iron</keyword>
<evidence type="ECO:0000313" key="8">
    <source>
        <dbReference type="Proteomes" id="UP001304461"/>
    </source>
</evidence>
<dbReference type="EMBL" id="JAYGHX010000001">
    <property type="protein sequence ID" value="MEA5389649.1"/>
    <property type="molecule type" value="Genomic_DNA"/>
</dbReference>
<dbReference type="Gene3D" id="3.90.380.10">
    <property type="entry name" value="Naphthalene 1,2-dioxygenase Alpha Subunit, Chain A, domain 1"/>
    <property type="match status" value="1"/>
</dbReference>
<dbReference type="PANTHER" id="PTHR21266">
    <property type="entry name" value="IRON-SULFUR DOMAIN CONTAINING PROTEIN"/>
    <property type="match status" value="1"/>
</dbReference>
<proteinExistence type="predicted"/>
<evidence type="ECO:0000256" key="2">
    <source>
        <dbReference type="ARBA" id="ARBA00022723"/>
    </source>
</evidence>
<gene>
    <name evidence="7" type="ORF">VB738_00115</name>
</gene>
<protein>
    <submittedName>
        <fullName evidence="7">Aromatic ring-hydroxylating dioxygenase subunit alpha</fullName>
    </submittedName>
</protein>
<feature type="domain" description="Rieske" evidence="6">
    <location>
        <begin position="12"/>
        <end position="116"/>
    </location>
</feature>
<keyword evidence="5" id="KW-0411">Iron-sulfur</keyword>
<dbReference type="PROSITE" id="PS51296">
    <property type="entry name" value="RIESKE"/>
    <property type="match status" value="1"/>
</dbReference>
<reference evidence="7 8" key="1">
    <citation type="submission" date="2023-12" db="EMBL/GenBank/DDBJ databases">
        <title>Baltic Sea Cyanobacteria.</title>
        <authorList>
            <person name="Delbaje E."/>
            <person name="Fewer D.P."/>
            <person name="Shishido T.K."/>
        </authorList>
    </citation>
    <scope>NUCLEOTIDE SEQUENCE [LARGE SCALE GENOMIC DNA]</scope>
    <source>
        <strain evidence="7 8">UHCC 0139</strain>
    </source>
</reference>
<dbReference type="GO" id="GO:0051213">
    <property type="term" value="F:dioxygenase activity"/>
    <property type="evidence" value="ECO:0007669"/>
    <property type="project" value="UniProtKB-KW"/>
</dbReference>
<evidence type="ECO:0000256" key="3">
    <source>
        <dbReference type="ARBA" id="ARBA00023002"/>
    </source>
</evidence>
<dbReference type="Gene3D" id="2.102.10.10">
    <property type="entry name" value="Rieske [2Fe-2S] iron-sulphur domain"/>
    <property type="match status" value="1"/>
</dbReference>